<protein>
    <submittedName>
        <fullName evidence="1">Uncharacterized protein</fullName>
    </submittedName>
</protein>
<evidence type="ECO:0000313" key="2">
    <source>
        <dbReference type="Proteomes" id="UP000323082"/>
    </source>
</evidence>
<proteinExistence type="predicted"/>
<dbReference type="AlphaFoldDB" id="A0A5B2U2P4"/>
<gene>
    <name evidence="1" type="ORF">FW780_17620</name>
</gene>
<evidence type="ECO:0000313" key="1">
    <source>
        <dbReference type="EMBL" id="KAA2220692.1"/>
    </source>
</evidence>
<name>A0A5B2U2P4_9FLAO</name>
<dbReference type="RefSeq" id="WP_149834975.1">
    <property type="nucleotide sequence ID" value="NZ_VUNZ01000003.1"/>
</dbReference>
<reference evidence="1 2" key="1">
    <citation type="journal article" date="2015" name="Int. J. Syst. Evol. Microbiol.">
        <title>Chryseobacterium sediminis sp. nov., isolated from a river sediment.</title>
        <authorList>
            <person name="Kampfer P."/>
            <person name="Busse H.J."/>
            <person name="McInroy J.A."/>
            <person name="Glaeser S.P."/>
        </authorList>
    </citation>
    <scope>NUCLEOTIDE SEQUENCE [LARGE SCALE GENOMIC DNA]</scope>
    <source>
        <strain evidence="1 2">IMT-174</strain>
    </source>
</reference>
<dbReference type="Proteomes" id="UP000323082">
    <property type="component" value="Unassembled WGS sequence"/>
</dbReference>
<dbReference type="OrthoDB" id="1254477at2"/>
<comment type="caution">
    <text evidence="1">The sequence shown here is derived from an EMBL/GenBank/DDBJ whole genome shotgun (WGS) entry which is preliminary data.</text>
</comment>
<accession>A0A5B2U2P4</accession>
<sequence length="183" mass="22285">MKVFLQIFIILLLFNCRQKVTLKDIRLQSTVIEYKQPKISDIQSIEKINGGIKYYNNVDIRLSKEYFPEIEKYEFEQPIIYHRDTANLDTQISYFFTKNDSIIRLIEYSWDQDQKKELFIDKLYRLNKSNIAKELKMDGSEKTEQVDYWWQKIIRWDNNNLHIYSFVFGIDEGQRTRVIVRFK</sequence>
<dbReference type="EMBL" id="VUNZ01000003">
    <property type="protein sequence ID" value="KAA2220692.1"/>
    <property type="molecule type" value="Genomic_DNA"/>
</dbReference>
<organism evidence="1 2">
    <name type="scientific">Chryseobacterium sediminis</name>
    <dbReference type="NCBI Taxonomy" id="1679494"/>
    <lineage>
        <taxon>Bacteria</taxon>
        <taxon>Pseudomonadati</taxon>
        <taxon>Bacteroidota</taxon>
        <taxon>Flavobacteriia</taxon>
        <taxon>Flavobacteriales</taxon>
        <taxon>Weeksellaceae</taxon>
        <taxon>Chryseobacterium group</taxon>
        <taxon>Chryseobacterium</taxon>
    </lineage>
</organism>